<comment type="caution">
    <text evidence="2">The sequence shown here is derived from an EMBL/GenBank/DDBJ whole genome shotgun (WGS) entry which is preliminary data.</text>
</comment>
<keyword evidence="3" id="KW-1185">Reference proteome</keyword>
<dbReference type="PANTHER" id="PTHR37691:SF1">
    <property type="entry name" value="BLR3518 PROTEIN"/>
    <property type="match status" value="1"/>
</dbReference>
<dbReference type="Proteomes" id="UP001155604">
    <property type="component" value="Unassembled WGS sequence"/>
</dbReference>
<dbReference type="EMBL" id="JAMTCC010000025">
    <property type="protein sequence ID" value="MCT7946665.1"/>
    <property type="molecule type" value="Genomic_DNA"/>
</dbReference>
<dbReference type="InterPro" id="IPR003787">
    <property type="entry name" value="Sulphur_relay_DsrE/F-like"/>
</dbReference>
<dbReference type="AlphaFoldDB" id="A0A9X2WWB5"/>
<keyword evidence="1" id="KW-0732">Signal</keyword>
<proteinExistence type="predicted"/>
<organism evidence="2 3">
    <name type="scientific">Shewanella septentrionalis</name>
    <dbReference type="NCBI Taxonomy" id="2952223"/>
    <lineage>
        <taxon>Bacteria</taxon>
        <taxon>Pseudomonadati</taxon>
        <taxon>Pseudomonadota</taxon>
        <taxon>Gammaproteobacteria</taxon>
        <taxon>Alteromonadales</taxon>
        <taxon>Shewanellaceae</taxon>
        <taxon>Shewanella</taxon>
    </lineage>
</organism>
<dbReference type="SUPFAM" id="SSF75169">
    <property type="entry name" value="DsrEFH-like"/>
    <property type="match status" value="1"/>
</dbReference>
<gene>
    <name evidence="2" type="ORF">NE536_14985</name>
</gene>
<dbReference type="Gene3D" id="3.40.1260.10">
    <property type="entry name" value="DsrEFH-like"/>
    <property type="match status" value="1"/>
</dbReference>
<evidence type="ECO:0000313" key="2">
    <source>
        <dbReference type="EMBL" id="MCT7946665.1"/>
    </source>
</evidence>
<accession>A0A9X2WWB5</accession>
<feature type="chain" id="PRO_5040946917" evidence="1">
    <location>
        <begin position="29"/>
        <end position="188"/>
    </location>
</feature>
<dbReference type="InterPro" id="IPR027396">
    <property type="entry name" value="DsrEFH-like"/>
</dbReference>
<dbReference type="PANTHER" id="PTHR37691">
    <property type="entry name" value="BLR3518 PROTEIN"/>
    <property type="match status" value="1"/>
</dbReference>
<evidence type="ECO:0000313" key="3">
    <source>
        <dbReference type="Proteomes" id="UP001155604"/>
    </source>
</evidence>
<dbReference type="Pfam" id="PF02635">
    <property type="entry name" value="DsrE"/>
    <property type="match status" value="1"/>
</dbReference>
<reference evidence="2" key="1">
    <citation type="journal article" date="2023" name="Int. J. Syst. Evol. Microbiol.">
        <title>&lt;i&gt;Shewanella septentrionalis&lt;/i&gt; sp. nov. and &lt;i&gt;Shewanella holmiensis&lt;/i&gt; sp. nov., isolated from Baltic Sea water and sediments.</title>
        <authorList>
            <person name="Martin-Rodriguez A.J."/>
            <person name="Thorell K."/>
            <person name="Joffre E."/>
            <person name="Jensie-Markopoulos S."/>
            <person name="Moore E.R.B."/>
            <person name="Sjoling A."/>
        </authorList>
    </citation>
    <scope>NUCLEOTIDE SEQUENCE</scope>
    <source>
        <strain evidence="2">SP1W3</strain>
    </source>
</reference>
<sequence length="188" mass="19788">MKSKSYSTKTLKAALCLTLAAIASTAQAGADKFVAGPAIPEFGQIAKVDSMMPIPKGMKFKVAFDMSKAADVGKTNRQLESLARFINMHVAAGVNETEIELAMVVHGGGISDLADDAFYAKQHSGAVNANRALVKALVDHGVKFYICGQSAAYFDLTNASLLPGVDMALSAMTAHAILAQQGYSENPF</sequence>
<protein>
    <submittedName>
        <fullName evidence="2">DsrE family protein</fullName>
    </submittedName>
</protein>
<feature type="signal peptide" evidence="1">
    <location>
        <begin position="1"/>
        <end position="28"/>
    </location>
</feature>
<evidence type="ECO:0000256" key="1">
    <source>
        <dbReference type="SAM" id="SignalP"/>
    </source>
</evidence>
<name>A0A9X2WWB5_9GAMM</name>
<dbReference type="RefSeq" id="WP_261273181.1">
    <property type="nucleotide sequence ID" value="NZ_JAMTCC010000025.1"/>
</dbReference>